<feature type="transmembrane region" description="Helical" evidence="7">
    <location>
        <begin position="79"/>
        <end position="102"/>
    </location>
</feature>
<comment type="caution">
    <text evidence="8">The sequence shown here is derived from an EMBL/GenBank/DDBJ whole genome shotgun (WGS) entry which is preliminary data.</text>
</comment>
<dbReference type="Pfam" id="PF13440">
    <property type="entry name" value="Polysacc_synt_3"/>
    <property type="match status" value="1"/>
</dbReference>
<dbReference type="AlphaFoldDB" id="A0AAE3R2L8"/>
<feature type="transmembrane region" description="Helical" evidence="7">
    <location>
        <begin position="442"/>
        <end position="464"/>
    </location>
</feature>
<reference evidence="8" key="1">
    <citation type="submission" date="2023-05" db="EMBL/GenBank/DDBJ databases">
        <authorList>
            <person name="Zhang X."/>
        </authorList>
    </citation>
    <scope>NUCLEOTIDE SEQUENCE</scope>
    <source>
        <strain evidence="8">BD1B2-1</strain>
    </source>
</reference>
<comment type="similarity">
    <text evidence="2">Belongs to the polysaccharide synthase family.</text>
</comment>
<feature type="transmembrane region" description="Helical" evidence="7">
    <location>
        <begin position="173"/>
        <end position="190"/>
    </location>
</feature>
<feature type="transmembrane region" description="Helical" evidence="7">
    <location>
        <begin position="38"/>
        <end position="58"/>
    </location>
</feature>
<feature type="transmembrane region" description="Helical" evidence="7">
    <location>
        <begin position="292"/>
        <end position="312"/>
    </location>
</feature>
<keyword evidence="9" id="KW-1185">Reference proteome</keyword>
<evidence type="ECO:0000256" key="2">
    <source>
        <dbReference type="ARBA" id="ARBA00007430"/>
    </source>
</evidence>
<organism evidence="8 9">
    <name type="scientific">Xanthocytophaga agilis</name>
    <dbReference type="NCBI Taxonomy" id="3048010"/>
    <lineage>
        <taxon>Bacteria</taxon>
        <taxon>Pseudomonadati</taxon>
        <taxon>Bacteroidota</taxon>
        <taxon>Cytophagia</taxon>
        <taxon>Cytophagales</taxon>
        <taxon>Rhodocytophagaceae</taxon>
        <taxon>Xanthocytophaga</taxon>
    </lineage>
</organism>
<dbReference type="GO" id="GO:0005886">
    <property type="term" value="C:plasma membrane"/>
    <property type="evidence" value="ECO:0007669"/>
    <property type="project" value="UniProtKB-SubCell"/>
</dbReference>
<evidence type="ECO:0000256" key="6">
    <source>
        <dbReference type="ARBA" id="ARBA00023136"/>
    </source>
</evidence>
<keyword evidence="3" id="KW-1003">Cell membrane</keyword>
<dbReference type="PANTHER" id="PTHR30250">
    <property type="entry name" value="PST FAMILY PREDICTED COLANIC ACID TRANSPORTER"/>
    <property type="match status" value="1"/>
</dbReference>
<evidence type="ECO:0000256" key="3">
    <source>
        <dbReference type="ARBA" id="ARBA00022475"/>
    </source>
</evidence>
<feature type="transmembrane region" description="Helical" evidence="7">
    <location>
        <begin position="147"/>
        <end position="167"/>
    </location>
</feature>
<feature type="transmembrane region" description="Helical" evidence="7">
    <location>
        <begin position="353"/>
        <end position="372"/>
    </location>
</feature>
<gene>
    <name evidence="8" type="ORF">QNI22_15190</name>
</gene>
<evidence type="ECO:0000313" key="8">
    <source>
        <dbReference type="EMBL" id="MDJ1502010.1"/>
    </source>
</evidence>
<comment type="subcellular location">
    <subcellularLocation>
        <location evidence="1">Cell membrane</location>
        <topology evidence="1">Multi-pass membrane protein</topology>
    </subcellularLocation>
</comment>
<protein>
    <submittedName>
        <fullName evidence="8">Lipopolysaccharide biosynthesis protein</fullName>
    </submittedName>
</protein>
<feature type="transmembrane region" description="Helical" evidence="7">
    <location>
        <begin position="12"/>
        <end position="32"/>
    </location>
</feature>
<keyword evidence="5 7" id="KW-1133">Transmembrane helix</keyword>
<sequence length="488" mass="54460">MNKQKTVKTGIVWSFIEGFGIKIISTLVFFILAKLLGATHFGLVAIATAFIDFGNVLVEQGMVAALVQKEKLERAHLDTAFWINIGLGASVFAILCLSAPFIADIYKEPSLTPVLQTSGLVFLIGPSGLVQVAQLTREMNFKLIARIRIVGLLAAAVVSLTMAFMGYGVWALVFQKLVFMGLSTVLFWFWTKWIPRLSFSIDHFRELFPFSYKMMINNFLTYFSRNSIELLIGFFHGTEAVGIYSFCYKVFQSTIETANTSVNKVMLPLFSSVQDDKAQLTKYFYKAIESSFTLLLPVLALIVFLSPEAILYFFNATWAQSADLLKLVSIGGTIYMIYYYTNTLWISTGRPDLVVRFTLINVVINLALLAAVSKLPLIYVGYISIVRSLLLLPVAYVLSLKTAPISIQGSLQHLSRPFWMGGVTFLILAISSAVIPVLSPEWIWFAIQGVIWSVTVFVALYFLLPSVLTPVFNSVSRVYLRVSGSRKV</sequence>
<dbReference type="Proteomes" id="UP001232063">
    <property type="component" value="Unassembled WGS sequence"/>
</dbReference>
<dbReference type="EMBL" id="JASJOU010000004">
    <property type="protein sequence ID" value="MDJ1502010.1"/>
    <property type="molecule type" value="Genomic_DNA"/>
</dbReference>
<dbReference type="InterPro" id="IPR050833">
    <property type="entry name" value="Poly_Biosynth_Transport"/>
</dbReference>
<evidence type="ECO:0000256" key="4">
    <source>
        <dbReference type="ARBA" id="ARBA00022692"/>
    </source>
</evidence>
<dbReference type="CDD" id="cd13127">
    <property type="entry name" value="MATE_tuaB_like"/>
    <property type="match status" value="1"/>
</dbReference>
<name>A0AAE3R2L8_9BACT</name>
<accession>A0AAE3R2L8</accession>
<feature type="transmembrane region" description="Helical" evidence="7">
    <location>
        <begin position="378"/>
        <end position="398"/>
    </location>
</feature>
<feature type="transmembrane region" description="Helical" evidence="7">
    <location>
        <begin position="324"/>
        <end position="341"/>
    </location>
</feature>
<dbReference type="PANTHER" id="PTHR30250:SF10">
    <property type="entry name" value="LIPOPOLYSACCHARIDE BIOSYNTHESIS PROTEIN WZXC"/>
    <property type="match status" value="1"/>
</dbReference>
<dbReference type="RefSeq" id="WP_314511792.1">
    <property type="nucleotide sequence ID" value="NZ_JASJOU010000004.1"/>
</dbReference>
<feature type="transmembrane region" description="Helical" evidence="7">
    <location>
        <begin position="418"/>
        <end position="436"/>
    </location>
</feature>
<evidence type="ECO:0000256" key="7">
    <source>
        <dbReference type="SAM" id="Phobius"/>
    </source>
</evidence>
<keyword evidence="4 7" id="KW-0812">Transmembrane</keyword>
<keyword evidence="6 7" id="KW-0472">Membrane</keyword>
<evidence type="ECO:0000313" key="9">
    <source>
        <dbReference type="Proteomes" id="UP001232063"/>
    </source>
</evidence>
<evidence type="ECO:0000256" key="1">
    <source>
        <dbReference type="ARBA" id="ARBA00004651"/>
    </source>
</evidence>
<proteinExistence type="inferred from homology"/>
<feature type="transmembrane region" description="Helical" evidence="7">
    <location>
        <begin position="114"/>
        <end position="135"/>
    </location>
</feature>
<evidence type="ECO:0000256" key="5">
    <source>
        <dbReference type="ARBA" id="ARBA00022989"/>
    </source>
</evidence>